<dbReference type="Pfam" id="PF01855">
    <property type="entry name" value="POR_N"/>
    <property type="match status" value="1"/>
</dbReference>
<dbReference type="InterPro" id="IPR052368">
    <property type="entry name" value="2-oxoacid_oxidoreductase"/>
</dbReference>
<accession>A0ABT1NIR5</accession>
<evidence type="ECO:0000313" key="4">
    <source>
        <dbReference type="EMBL" id="MCQ1531167.1"/>
    </source>
</evidence>
<evidence type="ECO:0000256" key="1">
    <source>
        <dbReference type="ARBA" id="ARBA00023002"/>
    </source>
</evidence>
<proteinExistence type="predicted"/>
<dbReference type="Proteomes" id="UP001651880">
    <property type="component" value="Unassembled WGS sequence"/>
</dbReference>
<dbReference type="SUPFAM" id="SSF52922">
    <property type="entry name" value="TK C-terminal domain-like"/>
    <property type="match status" value="1"/>
</dbReference>
<dbReference type="CDD" id="cd07034">
    <property type="entry name" value="TPP_PYR_PFOR_IOR-alpha_like"/>
    <property type="match status" value="1"/>
</dbReference>
<dbReference type="PANTHER" id="PTHR43088">
    <property type="entry name" value="SUBUNIT OF PYRUVATE:FLAVODOXIN OXIDOREDUCTASE-RELATED"/>
    <property type="match status" value="1"/>
</dbReference>
<protein>
    <submittedName>
        <fullName evidence="4">3-methyl-2-oxobutanoate dehydrogenase subunit VorB</fullName>
    </submittedName>
</protein>
<comment type="caution">
    <text evidence="4">The sequence shown here is derived from an EMBL/GenBank/DDBJ whole genome shotgun (WGS) entry which is preliminary data.</text>
</comment>
<dbReference type="Gene3D" id="3.40.50.970">
    <property type="match status" value="1"/>
</dbReference>
<name>A0ABT1NIR5_9FIRM</name>
<keyword evidence="1" id="KW-0560">Oxidoreductase</keyword>
<keyword evidence="5" id="KW-1185">Reference proteome</keyword>
<dbReference type="InterPro" id="IPR033412">
    <property type="entry name" value="PFOR_II"/>
</dbReference>
<dbReference type="PANTHER" id="PTHR43088:SF1">
    <property type="entry name" value="SUBUNIT OF PYRUVATE:FLAVODOXIN OXIDOREDUCTASE"/>
    <property type="match status" value="1"/>
</dbReference>
<feature type="domain" description="Pyruvate:ferredoxin oxidoreductase core" evidence="3">
    <location>
        <begin position="249"/>
        <end position="345"/>
    </location>
</feature>
<reference evidence="4 5" key="1">
    <citation type="submission" date="2021-10" db="EMBL/GenBank/DDBJ databases">
        <title>Lutispora strain m25 sp. nov., a thermophilic, non-spore-forming bacterium isolated from a lab-scale methanogenic bioreactor digesting anaerobic sludge.</title>
        <authorList>
            <person name="El Houari A."/>
            <person name="Mcdonald J."/>
        </authorList>
    </citation>
    <scope>NUCLEOTIDE SEQUENCE [LARGE SCALE GENOMIC DNA]</scope>
    <source>
        <strain evidence="5">m25</strain>
    </source>
</reference>
<dbReference type="Gene3D" id="3.40.50.920">
    <property type="match status" value="1"/>
</dbReference>
<dbReference type="Pfam" id="PF17147">
    <property type="entry name" value="PFOR_II"/>
    <property type="match status" value="1"/>
</dbReference>
<evidence type="ECO:0000259" key="3">
    <source>
        <dbReference type="Pfam" id="PF17147"/>
    </source>
</evidence>
<sequence>MEKQFLKGNEAVAEAAIRAGCRFFAGYPITPQNEIPEYMSKRLPQVGGAFVQAESEVAAINMVYGSASVGTLAMTSSSGIGISLKAEGISNCAGAQLPAVIVNVSRGGPGLGAIQPAQADYLQATKALGHGGFRALVFAPANIQEAVDLTYYAFECAEKYHNPVLVLMDGCIGSMMEPVILPEQKTPNRIKYAGWGSKYLNPASTDTMVVTSCLNEPEYEENLNIRLKEMYEGWKKTEGKIEEYMIEDAEYVIASYGTSARICKTAIQELRRKGIKIGMIRPITLYPFCYSSFQKLDSKKVKCIFDVEMSIPAQMVDDVKIGVSNQIEIKEVGRSGGVIMTNEDVVDGILKAINEEGK</sequence>
<dbReference type="InterPro" id="IPR009014">
    <property type="entry name" value="Transketo_C/PFOR_II"/>
</dbReference>
<dbReference type="InterPro" id="IPR029061">
    <property type="entry name" value="THDP-binding"/>
</dbReference>
<dbReference type="EMBL" id="JAJEKE010000018">
    <property type="protein sequence ID" value="MCQ1531167.1"/>
    <property type="molecule type" value="Genomic_DNA"/>
</dbReference>
<evidence type="ECO:0000259" key="2">
    <source>
        <dbReference type="Pfam" id="PF01855"/>
    </source>
</evidence>
<gene>
    <name evidence="4" type="primary">vorB</name>
    <name evidence="4" type="ORF">LJD61_16695</name>
</gene>
<dbReference type="InterPro" id="IPR002880">
    <property type="entry name" value="Pyrv_Fd/Flavodoxin_OxRdtase_N"/>
</dbReference>
<dbReference type="NCBIfam" id="NF005507">
    <property type="entry name" value="PRK07119.1"/>
    <property type="match status" value="1"/>
</dbReference>
<dbReference type="SUPFAM" id="SSF52518">
    <property type="entry name" value="Thiamin diphosphate-binding fold (THDP-binding)"/>
    <property type="match status" value="1"/>
</dbReference>
<organism evidence="4 5">
    <name type="scientific">Lutispora saccharofermentans</name>
    <dbReference type="NCBI Taxonomy" id="3024236"/>
    <lineage>
        <taxon>Bacteria</taxon>
        <taxon>Bacillati</taxon>
        <taxon>Bacillota</taxon>
        <taxon>Clostridia</taxon>
        <taxon>Lutisporales</taxon>
        <taxon>Lutisporaceae</taxon>
        <taxon>Lutispora</taxon>
    </lineage>
</organism>
<feature type="domain" description="Pyruvate flavodoxin/ferredoxin oxidoreductase pyrimidine binding" evidence="2">
    <location>
        <begin position="14"/>
        <end position="236"/>
    </location>
</feature>
<dbReference type="RefSeq" id="WP_255228687.1">
    <property type="nucleotide sequence ID" value="NZ_JAJEKE010000018.1"/>
</dbReference>
<evidence type="ECO:0000313" key="5">
    <source>
        <dbReference type="Proteomes" id="UP001651880"/>
    </source>
</evidence>